<dbReference type="InterPro" id="IPR006143">
    <property type="entry name" value="RND_pump_MFP"/>
</dbReference>
<evidence type="ECO:0000259" key="3">
    <source>
        <dbReference type="Pfam" id="PF25973"/>
    </source>
</evidence>
<dbReference type="Pfam" id="PF25973">
    <property type="entry name" value="BSH_CzcB"/>
    <property type="match status" value="1"/>
</dbReference>
<dbReference type="AlphaFoldDB" id="A0A2R4XPY3"/>
<evidence type="ECO:0000313" key="4">
    <source>
        <dbReference type="EMBL" id="AWB35884.1"/>
    </source>
</evidence>
<dbReference type="Gene3D" id="2.40.420.20">
    <property type="match status" value="1"/>
</dbReference>
<feature type="domain" description="CzcB-like barrel-sandwich hybrid" evidence="3">
    <location>
        <begin position="65"/>
        <end position="219"/>
    </location>
</feature>
<dbReference type="Gene3D" id="1.10.287.470">
    <property type="entry name" value="Helix hairpin bin"/>
    <property type="match status" value="1"/>
</dbReference>
<dbReference type="EMBL" id="CP028901">
    <property type="protein sequence ID" value="AWB35884.1"/>
    <property type="molecule type" value="Genomic_DNA"/>
</dbReference>
<dbReference type="KEGG" id="boz:DBV39_16685"/>
<dbReference type="OrthoDB" id="9806939at2"/>
<protein>
    <submittedName>
        <fullName evidence="4">Efflux transporter periplasmic adaptor subunit</fullName>
    </submittedName>
</protein>
<dbReference type="Gene3D" id="2.40.50.100">
    <property type="match status" value="1"/>
</dbReference>
<feature type="coiled-coil region" evidence="2">
    <location>
        <begin position="111"/>
        <end position="190"/>
    </location>
</feature>
<evidence type="ECO:0000256" key="2">
    <source>
        <dbReference type="SAM" id="Coils"/>
    </source>
</evidence>
<dbReference type="Proteomes" id="UP000244571">
    <property type="component" value="Chromosome"/>
</dbReference>
<name>A0A2R4XPY3_9BURK</name>
<comment type="similarity">
    <text evidence="1">Belongs to the membrane fusion protein (MFP) (TC 8.A.1) family.</text>
</comment>
<dbReference type="Gene3D" id="2.40.30.170">
    <property type="match status" value="1"/>
</dbReference>
<evidence type="ECO:0000256" key="1">
    <source>
        <dbReference type="ARBA" id="ARBA00009477"/>
    </source>
</evidence>
<dbReference type="NCBIfam" id="TIGR01730">
    <property type="entry name" value="RND_mfp"/>
    <property type="match status" value="1"/>
</dbReference>
<dbReference type="GO" id="GO:1990281">
    <property type="term" value="C:efflux pump complex"/>
    <property type="evidence" value="ECO:0007669"/>
    <property type="project" value="TreeGrafter"/>
</dbReference>
<dbReference type="PANTHER" id="PTHR30469">
    <property type="entry name" value="MULTIDRUG RESISTANCE PROTEIN MDTA"/>
    <property type="match status" value="1"/>
</dbReference>
<dbReference type="InterPro" id="IPR058647">
    <property type="entry name" value="BSH_CzcB-like"/>
</dbReference>
<dbReference type="PANTHER" id="PTHR30469:SF15">
    <property type="entry name" value="HLYD FAMILY OF SECRETION PROTEINS"/>
    <property type="match status" value="1"/>
</dbReference>
<keyword evidence="2" id="KW-0175">Coiled coil</keyword>
<dbReference type="SUPFAM" id="SSF111369">
    <property type="entry name" value="HlyD-like secretion proteins"/>
    <property type="match status" value="1"/>
</dbReference>
<sequence length="383" mass="41695">MHYLPIKGRTLALVAVLLPLLAVFVYVGLRSGPLAPVAVTVVQVQTREITPALFGIGTVQARYTHAIGPTSAGRLDSLRVDVGDRVRQGELLGEMDPIDLDFRLTAQDAAIERARAGVREAQSRLEFAQTQAERYEQLFAVKSTSQEMLATRRQELRLMRASLDVATRELDRVQAEREGLQAQRDNLRLRSPIDGLVVKRDIEPGTTVVAGQAVFEVIDPDSLWINTRFDQINATGIAKGQPADIALRSRAGQILSGEVVRIEPLADSVTEEMLAKVTFMRTPQQLPPIGELAEVTVTLDGLKPAPAIPNAAIRRDGARPIVWRIVDGELQSATVTLGVRDLDGNVQVLTGLEPGDDVVVYSESELRAGRAIRIVTDIAGVSK</sequence>
<dbReference type="GO" id="GO:0015562">
    <property type="term" value="F:efflux transmembrane transporter activity"/>
    <property type="evidence" value="ECO:0007669"/>
    <property type="project" value="TreeGrafter"/>
</dbReference>
<proteinExistence type="inferred from homology"/>
<accession>A0A2R4XPY3</accession>
<gene>
    <name evidence="4" type="ORF">DBV39_16685</name>
</gene>
<organism evidence="4 5">
    <name type="scientific">Orrella marina</name>
    <dbReference type="NCBI Taxonomy" id="2163011"/>
    <lineage>
        <taxon>Bacteria</taxon>
        <taxon>Pseudomonadati</taxon>
        <taxon>Pseudomonadota</taxon>
        <taxon>Betaproteobacteria</taxon>
        <taxon>Burkholderiales</taxon>
        <taxon>Alcaligenaceae</taxon>
        <taxon>Orrella</taxon>
    </lineage>
</organism>
<reference evidence="4 5" key="1">
    <citation type="submission" date="2018-04" db="EMBL/GenBank/DDBJ databases">
        <title>Bordetella sp. HZ20 isolated from seawater.</title>
        <authorList>
            <person name="Sun C."/>
        </authorList>
    </citation>
    <scope>NUCLEOTIDE SEQUENCE [LARGE SCALE GENOMIC DNA]</scope>
    <source>
        <strain evidence="4 5">HZ20</strain>
    </source>
</reference>
<keyword evidence="5" id="KW-1185">Reference proteome</keyword>
<evidence type="ECO:0000313" key="5">
    <source>
        <dbReference type="Proteomes" id="UP000244571"/>
    </source>
</evidence>
<dbReference type="RefSeq" id="WP_108623340.1">
    <property type="nucleotide sequence ID" value="NZ_CP028901.1"/>
</dbReference>